<keyword evidence="3" id="KW-1185">Reference proteome</keyword>
<organism evidence="2 3">
    <name type="scientific">Riccia fluitans</name>
    <dbReference type="NCBI Taxonomy" id="41844"/>
    <lineage>
        <taxon>Eukaryota</taxon>
        <taxon>Viridiplantae</taxon>
        <taxon>Streptophyta</taxon>
        <taxon>Embryophyta</taxon>
        <taxon>Marchantiophyta</taxon>
        <taxon>Marchantiopsida</taxon>
        <taxon>Marchantiidae</taxon>
        <taxon>Marchantiales</taxon>
        <taxon>Ricciaceae</taxon>
        <taxon>Riccia</taxon>
    </lineage>
</organism>
<dbReference type="SMART" id="SM00717">
    <property type="entry name" value="SANT"/>
    <property type="match status" value="2"/>
</dbReference>
<feature type="domain" description="Myb-like" evidence="1">
    <location>
        <begin position="380"/>
        <end position="448"/>
    </location>
</feature>
<evidence type="ECO:0000313" key="2">
    <source>
        <dbReference type="EMBL" id="KAL2619844.1"/>
    </source>
</evidence>
<dbReference type="PROSITE" id="PS50090">
    <property type="entry name" value="MYB_LIKE"/>
    <property type="match status" value="1"/>
</dbReference>
<dbReference type="AlphaFoldDB" id="A0ABD1XZB6"/>
<dbReference type="Proteomes" id="UP001605036">
    <property type="component" value="Unassembled WGS sequence"/>
</dbReference>
<evidence type="ECO:0000259" key="1">
    <source>
        <dbReference type="PROSITE" id="PS50090"/>
    </source>
</evidence>
<comment type="caution">
    <text evidence="2">The sequence shown here is derived from an EMBL/GenBank/DDBJ whole genome shotgun (WGS) entry which is preliminary data.</text>
</comment>
<sequence>MDIGSYSSRNAVCWPTWGQGMSPTAPQRGSCDVSDTGVCSICKLELQLRNPKHESHRALGFIRFFSPLSGGLQPADLSRSIPFPPNGTDASGAVFRGHRRAFKRHRFGRQGLSFCNCSPFGDAYLRALLVAPTVEKGKMRNEEDSDFYVSVPDTEPRKRKRSKFWKEQGPECKTAYDTGGGKQSTDTSEFHVCTPVSTIDELDVYCGPDTPPLIARPSRRSQKKLFSSRSIMETQRDKGHVIDKESRGWSLDRKRKDLDHGKFTEDELIALNCGLNELMKARKWNNDEAARILTHSSGRGRPHEDARGVWKEVGQYLPGSSIMRVNMKTRSILFKEMTVRSLVRRLVQEYQNDWITISSKLGRSNGACARKWGSIKLDELRRRKRGKWRQKEYDKLCQCVREAKATMILDPSRRAGNRKVKDNLRWEPIAMKMGRPANQCSAVWYYRLAPSMDQELTLSEEERQWEDADDRRLLKRMLRLVSYHGEIYWPKVFLRNRKPATCRARFRQMTTHLKLQFDVNVEVQLYFLVRRYAPDLKLKFKDRQAGP</sequence>
<dbReference type="PANTHER" id="PTHR47430">
    <property type="entry name" value="GB|AAC33480.1"/>
    <property type="match status" value="1"/>
</dbReference>
<protein>
    <recommendedName>
        <fullName evidence="1">Myb-like domain-containing protein</fullName>
    </recommendedName>
</protein>
<dbReference type="Pfam" id="PF13921">
    <property type="entry name" value="Myb_DNA-bind_6"/>
    <property type="match status" value="1"/>
</dbReference>
<evidence type="ECO:0000313" key="3">
    <source>
        <dbReference type="Proteomes" id="UP001605036"/>
    </source>
</evidence>
<dbReference type="Gene3D" id="1.10.10.60">
    <property type="entry name" value="Homeodomain-like"/>
    <property type="match status" value="1"/>
</dbReference>
<dbReference type="PANTHER" id="PTHR47430:SF4">
    <property type="entry name" value="GB|AAC33480.1"/>
    <property type="match status" value="1"/>
</dbReference>
<proteinExistence type="predicted"/>
<name>A0ABD1XZB6_9MARC</name>
<accession>A0ABD1XZB6</accession>
<dbReference type="InterPro" id="IPR001005">
    <property type="entry name" value="SANT/Myb"/>
</dbReference>
<dbReference type="EMBL" id="JBHFFA010000006">
    <property type="protein sequence ID" value="KAL2619844.1"/>
    <property type="molecule type" value="Genomic_DNA"/>
</dbReference>
<reference evidence="2 3" key="1">
    <citation type="submission" date="2024-09" db="EMBL/GenBank/DDBJ databases">
        <title>Chromosome-scale assembly of Riccia fluitans.</title>
        <authorList>
            <person name="Paukszto L."/>
            <person name="Sawicki J."/>
            <person name="Karawczyk K."/>
            <person name="Piernik-Szablinska J."/>
            <person name="Szczecinska M."/>
            <person name="Mazdziarz M."/>
        </authorList>
    </citation>
    <scope>NUCLEOTIDE SEQUENCE [LARGE SCALE GENOMIC DNA]</scope>
    <source>
        <strain evidence="2">Rf_01</strain>
        <tissue evidence="2">Aerial parts of the thallus</tissue>
    </source>
</reference>
<gene>
    <name evidence="2" type="ORF">R1flu_000049</name>
</gene>